<dbReference type="GO" id="GO:0005886">
    <property type="term" value="C:plasma membrane"/>
    <property type="evidence" value="ECO:0007669"/>
    <property type="project" value="UniProtKB-SubCell"/>
</dbReference>
<feature type="transmembrane region" description="Helical" evidence="10">
    <location>
        <begin position="340"/>
        <end position="367"/>
    </location>
</feature>
<accession>A0A6I8ME21</accession>
<dbReference type="PANTHER" id="PTHR43520">
    <property type="entry name" value="ATP7, ISOFORM B"/>
    <property type="match status" value="1"/>
</dbReference>
<keyword evidence="3 10" id="KW-0812">Transmembrane</keyword>
<dbReference type="SUPFAM" id="SSF56784">
    <property type="entry name" value="HAD-like"/>
    <property type="match status" value="1"/>
</dbReference>
<evidence type="ECO:0000259" key="11">
    <source>
        <dbReference type="PROSITE" id="PS50846"/>
    </source>
</evidence>
<keyword evidence="8 10" id="KW-1133">Transmembrane helix</keyword>
<evidence type="ECO:0000313" key="12">
    <source>
        <dbReference type="EMBL" id="VWL85351.1"/>
    </source>
</evidence>
<feature type="transmembrane region" description="Helical" evidence="10">
    <location>
        <begin position="75"/>
        <end position="92"/>
    </location>
</feature>
<feature type="transmembrane region" description="Helical" evidence="10">
    <location>
        <begin position="640"/>
        <end position="660"/>
    </location>
</feature>
<evidence type="ECO:0000256" key="3">
    <source>
        <dbReference type="ARBA" id="ARBA00022692"/>
    </source>
</evidence>
<evidence type="ECO:0000256" key="1">
    <source>
        <dbReference type="ARBA" id="ARBA00004127"/>
    </source>
</evidence>
<evidence type="ECO:0000256" key="10">
    <source>
        <dbReference type="RuleBase" id="RU362081"/>
    </source>
</evidence>
<dbReference type="CDD" id="cd00371">
    <property type="entry name" value="HMA"/>
    <property type="match status" value="1"/>
</dbReference>
<name>A0A6I8ME21_9FUSO</name>
<dbReference type="InterPro" id="IPR018303">
    <property type="entry name" value="ATPase_P-typ_P_site"/>
</dbReference>
<dbReference type="InterPro" id="IPR023298">
    <property type="entry name" value="ATPase_P-typ_TM_dom_sf"/>
</dbReference>
<evidence type="ECO:0000256" key="4">
    <source>
        <dbReference type="ARBA" id="ARBA00022723"/>
    </source>
</evidence>
<dbReference type="InterPro" id="IPR027256">
    <property type="entry name" value="P-typ_ATPase_IB"/>
</dbReference>
<evidence type="ECO:0000313" key="13">
    <source>
        <dbReference type="Proteomes" id="UP000419017"/>
    </source>
</evidence>
<dbReference type="SUPFAM" id="SSF81660">
    <property type="entry name" value="Metal cation-transporting ATPase, ATP-binding domain N"/>
    <property type="match status" value="1"/>
</dbReference>
<dbReference type="GO" id="GO:0012505">
    <property type="term" value="C:endomembrane system"/>
    <property type="evidence" value="ECO:0007669"/>
    <property type="project" value="UniProtKB-SubCell"/>
</dbReference>
<dbReference type="GO" id="GO:0043682">
    <property type="term" value="F:P-type divalent copper transporter activity"/>
    <property type="evidence" value="ECO:0007669"/>
    <property type="project" value="TreeGrafter"/>
</dbReference>
<dbReference type="Gene3D" id="3.40.1110.10">
    <property type="entry name" value="Calcium-transporting ATPase, cytoplasmic domain N"/>
    <property type="match status" value="1"/>
</dbReference>
<dbReference type="SFLD" id="SFLDS00003">
    <property type="entry name" value="Haloacid_Dehalogenase"/>
    <property type="match status" value="1"/>
</dbReference>
<dbReference type="InterPro" id="IPR023214">
    <property type="entry name" value="HAD_sf"/>
</dbReference>
<dbReference type="NCBIfam" id="TIGR01494">
    <property type="entry name" value="ATPase_P-type"/>
    <property type="match status" value="1"/>
</dbReference>
<proteinExistence type="inferred from homology"/>
<dbReference type="InterPro" id="IPR008250">
    <property type="entry name" value="ATPase_P-typ_transduc_dom_A_sf"/>
</dbReference>
<gene>
    <name evidence="12" type="ORF">OMES3154_00636</name>
</gene>
<dbReference type="Proteomes" id="UP000419017">
    <property type="component" value="Unassembled WGS sequence"/>
</dbReference>
<dbReference type="Pfam" id="PF00702">
    <property type="entry name" value="Hydrolase"/>
    <property type="match status" value="1"/>
</dbReference>
<feature type="transmembrane region" description="Helical" evidence="10">
    <location>
        <begin position="666"/>
        <end position="683"/>
    </location>
</feature>
<dbReference type="RefSeq" id="WP_156683357.1">
    <property type="nucleotide sequence ID" value="NZ_CABWIB010000001.1"/>
</dbReference>
<feature type="transmembrane region" description="Helical" evidence="10">
    <location>
        <begin position="307"/>
        <end position="328"/>
    </location>
</feature>
<keyword evidence="4 10" id="KW-0479">Metal-binding</keyword>
<dbReference type="InterPro" id="IPR044492">
    <property type="entry name" value="P_typ_ATPase_HD_dom"/>
</dbReference>
<keyword evidence="13" id="KW-1185">Reference proteome</keyword>
<keyword evidence="9 10" id="KW-0472">Membrane</keyword>
<dbReference type="SFLD" id="SFLDF00027">
    <property type="entry name" value="p-type_atpase"/>
    <property type="match status" value="1"/>
</dbReference>
<dbReference type="Gene3D" id="3.30.70.100">
    <property type="match status" value="1"/>
</dbReference>
<evidence type="ECO:0000256" key="7">
    <source>
        <dbReference type="ARBA" id="ARBA00022967"/>
    </source>
</evidence>
<evidence type="ECO:0000256" key="2">
    <source>
        <dbReference type="ARBA" id="ARBA00006024"/>
    </source>
</evidence>
<dbReference type="Gene3D" id="3.40.50.1000">
    <property type="entry name" value="HAD superfamily/HAD-like"/>
    <property type="match status" value="1"/>
</dbReference>
<dbReference type="PROSITE" id="PS50846">
    <property type="entry name" value="HMA_2"/>
    <property type="match status" value="1"/>
</dbReference>
<evidence type="ECO:0000256" key="6">
    <source>
        <dbReference type="ARBA" id="ARBA00022840"/>
    </source>
</evidence>
<dbReference type="InterPro" id="IPR059000">
    <property type="entry name" value="ATPase_P-type_domA"/>
</dbReference>
<dbReference type="Pfam" id="PF00122">
    <property type="entry name" value="E1-E2_ATPase"/>
    <property type="match status" value="1"/>
</dbReference>
<dbReference type="GO" id="GO:0016887">
    <property type="term" value="F:ATP hydrolysis activity"/>
    <property type="evidence" value="ECO:0007669"/>
    <property type="project" value="InterPro"/>
</dbReference>
<feature type="domain" description="HMA" evidence="11">
    <location>
        <begin position="2"/>
        <end position="63"/>
    </location>
</feature>
<comment type="similarity">
    <text evidence="2 10">Belongs to the cation transport ATPase (P-type) (TC 3.A.3) family. Type IB subfamily.</text>
</comment>
<dbReference type="PRINTS" id="PR00119">
    <property type="entry name" value="CATATPASE"/>
</dbReference>
<keyword evidence="10" id="KW-1003">Cell membrane</keyword>
<evidence type="ECO:0000256" key="5">
    <source>
        <dbReference type="ARBA" id="ARBA00022741"/>
    </source>
</evidence>
<dbReference type="InterPro" id="IPR006121">
    <property type="entry name" value="HMA_dom"/>
</dbReference>
<dbReference type="InterPro" id="IPR036412">
    <property type="entry name" value="HAD-like_sf"/>
</dbReference>
<evidence type="ECO:0000256" key="9">
    <source>
        <dbReference type="ARBA" id="ARBA00023136"/>
    </source>
</evidence>
<dbReference type="NCBIfam" id="TIGR01525">
    <property type="entry name" value="ATPase-IB_hvy"/>
    <property type="match status" value="1"/>
</dbReference>
<keyword evidence="7" id="KW-1278">Translocase</keyword>
<dbReference type="SUPFAM" id="SSF55008">
    <property type="entry name" value="HMA, heavy metal-associated domain"/>
    <property type="match status" value="1"/>
</dbReference>
<keyword evidence="6 10" id="KW-0067">ATP-binding</keyword>
<dbReference type="PROSITE" id="PS00154">
    <property type="entry name" value="ATPASE_E1_E2"/>
    <property type="match status" value="1"/>
</dbReference>
<dbReference type="Pfam" id="PF00403">
    <property type="entry name" value="HMA"/>
    <property type="match status" value="1"/>
</dbReference>
<dbReference type="InterPro" id="IPR001757">
    <property type="entry name" value="P_typ_ATPase"/>
</dbReference>
<dbReference type="InterPro" id="IPR036163">
    <property type="entry name" value="HMA_dom_sf"/>
</dbReference>
<dbReference type="PANTHER" id="PTHR43520:SF8">
    <property type="entry name" value="P-TYPE CU(+) TRANSPORTER"/>
    <property type="match status" value="1"/>
</dbReference>
<sequence length="691" mass="77319">MQKKVYKVENMSCASCVNIIETTLEKKGYKAKVNLISEKMVVYLENEDKELKSIMSKIGYDIKDSKDNEEPKKEVPILKLLTLFIFMIVIMLKIPISFKLIISSISIFLCREILIDGYKKTVSLKFNMYSLILIGVMSAYLYSIVMMYNSRFDRLYFDGISVILFVISLGNQIEAKLKKNTKESIEKITQLLPSHCNILVNNEIIKIETKNLKVDDILVVKEGEVVASDGIVVSGIALVNESSITGESKDIEKIKDDNIIGSSVITKGQVNVKIKSVGENTVVSKIASMMEMTQLIKPNIARFADKVAMYFVPGVLIIATITGVLWYLLTKDLEKAFNNFASVILISCPCSIGLATPASISLGGLLLSKRHILIKNPEALEIGYKITDVVMDKTGTLTNGTPVVSDIMLDKNYYNDIYSIEKYIEHPISNAICNYLEAKTNITFSEKKVRNFQGLGVFSESYLIGNRNLMTRRNIDVSKYEKEYEKFSNQGKTFIFIAKDKDLIGYITIIDDIKDSSLEFITYLKNNNMKAYMLTGDNKMTARYIADKLGIKELSAEVLPYEKVEFIEKVKTHDNFVAMVGDGVNDAAALKASDIGFCVSNASDISLKAADVILLKNDLNDIIKFKNISYITMKNIKENLFFGFIYNVFGIVIATGVLGIELTPTIASICMVCSSISVLLNSIRLKLYKGD</sequence>
<dbReference type="EMBL" id="CABWIB010000001">
    <property type="protein sequence ID" value="VWL85351.1"/>
    <property type="molecule type" value="Genomic_DNA"/>
</dbReference>
<dbReference type="GO" id="GO:0055070">
    <property type="term" value="P:copper ion homeostasis"/>
    <property type="evidence" value="ECO:0007669"/>
    <property type="project" value="TreeGrafter"/>
</dbReference>
<organism evidence="12 13">
    <name type="scientific">Oceanivirga miroungae</name>
    <dbReference type="NCBI Taxonomy" id="1130046"/>
    <lineage>
        <taxon>Bacteria</taxon>
        <taxon>Fusobacteriati</taxon>
        <taxon>Fusobacteriota</taxon>
        <taxon>Fusobacteriia</taxon>
        <taxon>Fusobacteriales</taxon>
        <taxon>Leptotrichiaceae</taxon>
        <taxon>Oceanivirga</taxon>
    </lineage>
</organism>
<evidence type="ECO:0000256" key="8">
    <source>
        <dbReference type="ARBA" id="ARBA00022989"/>
    </source>
</evidence>
<dbReference type="InterPro" id="IPR023299">
    <property type="entry name" value="ATPase_P-typ_cyto_dom_N"/>
</dbReference>
<dbReference type="AlphaFoldDB" id="A0A6I8ME21"/>
<feature type="transmembrane region" description="Helical" evidence="10">
    <location>
        <begin position="126"/>
        <end position="149"/>
    </location>
</feature>
<dbReference type="SUPFAM" id="SSF81665">
    <property type="entry name" value="Calcium ATPase, transmembrane domain M"/>
    <property type="match status" value="1"/>
</dbReference>
<dbReference type="SUPFAM" id="SSF81653">
    <property type="entry name" value="Calcium ATPase, transduction domain A"/>
    <property type="match status" value="1"/>
</dbReference>
<keyword evidence="5 10" id="KW-0547">Nucleotide-binding</keyword>
<dbReference type="SFLD" id="SFLDG00002">
    <property type="entry name" value="C1.7:_P-type_atpase_like"/>
    <property type="match status" value="1"/>
</dbReference>
<protein>
    <submittedName>
        <fullName evidence="12">Mg2+ transport protein</fullName>
    </submittedName>
</protein>
<dbReference type="Gene3D" id="2.70.150.10">
    <property type="entry name" value="Calcium-transporting ATPase, cytoplasmic transduction domain A"/>
    <property type="match status" value="1"/>
</dbReference>
<dbReference type="GO" id="GO:0005507">
    <property type="term" value="F:copper ion binding"/>
    <property type="evidence" value="ECO:0007669"/>
    <property type="project" value="TreeGrafter"/>
</dbReference>
<comment type="subcellular location">
    <subcellularLocation>
        <location evidence="10">Cell membrane</location>
    </subcellularLocation>
    <subcellularLocation>
        <location evidence="1">Endomembrane system</location>
        <topology evidence="1">Multi-pass membrane protein</topology>
    </subcellularLocation>
</comment>
<dbReference type="GO" id="GO:0005524">
    <property type="term" value="F:ATP binding"/>
    <property type="evidence" value="ECO:0007669"/>
    <property type="project" value="UniProtKB-UniRule"/>
</dbReference>
<reference evidence="12 13" key="1">
    <citation type="submission" date="2019-10" db="EMBL/GenBank/DDBJ databases">
        <authorList>
            <person name="Blom J."/>
        </authorList>
    </citation>
    <scope>NUCLEOTIDE SEQUENCE [LARGE SCALE GENOMIC DNA]</scope>
    <source>
        <strain evidence="12 13">ES3154-GLU</strain>
    </source>
</reference>
<dbReference type="NCBIfam" id="TIGR01511">
    <property type="entry name" value="ATPase-IB1_Cu"/>
    <property type="match status" value="1"/>
</dbReference>